<evidence type="ECO:0000313" key="9">
    <source>
        <dbReference type="EMBL" id="GMI11085.1"/>
    </source>
</evidence>
<keyword evidence="1 4" id="KW-0479">Metal-binding</keyword>
<dbReference type="SUPFAM" id="SSF49599">
    <property type="entry name" value="TRAF domain-like"/>
    <property type="match status" value="1"/>
</dbReference>
<dbReference type="InterPro" id="IPR013083">
    <property type="entry name" value="Znf_RING/FYVE/PHD"/>
</dbReference>
<feature type="transmembrane region" description="Helical" evidence="6">
    <location>
        <begin position="554"/>
        <end position="574"/>
    </location>
</feature>
<dbReference type="EMBL" id="BRXW01000158">
    <property type="protein sequence ID" value="GMI11085.1"/>
    <property type="molecule type" value="Genomic_DNA"/>
</dbReference>
<evidence type="ECO:0000256" key="1">
    <source>
        <dbReference type="ARBA" id="ARBA00022723"/>
    </source>
</evidence>
<dbReference type="PANTHER" id="PTHR10131">
    <property type="entry name" value="TNF RECEPTOR ASSOCIATED FACTOR"/>
    <property type="match status" value="1"/>
</dbReference>
<comment type="caution">
    <text evidence="9">The sequence shown here is derived from an EMBL/GenBank/DDBJ whole genome shotgun (WGS) entry which is preliminary data.</text>
</comment>
<feature type="domain" description="RING-type" evidence="7">
    <location>
        <begin position="343"/>
        <end position="383"/>
    </location>
</feature>
<feature type="transmembrane region" description="Helical" evidence="6">
    <location>
        <begin position="732"/>
        <end position="750"/>
    </location>
</feature>
<sequence>MLRAISPGRTILINLPGNTRAALIPPVILKYLSLFERAMQEGRRDILYVNVPLQHEDIRFLNSAGALVNRTERQAIINRIMALQAQNREVMRAPRQGGPPGGGVDPGFQTPVRTPAPAPAPAPVQFPALAPTPTPAQAPAPSPTAAPVPAPSPTAAPAPAPSPTAAPAPAPSPTTAPVPASVPAAAPPSTNNNNNNAPPTITVNFNGQTHSFTPPPGHNEVRLQLPQPNAVPAAPAAPTAAPQPTPEQNQPQPQTQQTVPTPLQQHLHRAFTQDQQRHQQHARAHSQAQAQAQAIQSNMRQTLNLPQLNPAAPTTLPPLVPTPAPVGEPVSSASAGSLQDFVCAVCLDYIQSPASATCNCNFCVECIHKWLETSTNTNCPTCRAPMASEDLKPNPAFFEKTDPVVTCPHKGCEKSLPLSKLKEHAKGCSFLPLKCKYSSFGCQHVSPSSEIAEHLSSCSFEAFKGLITKTRLQEMHIKQLSKNANLANNIIVQNSLHIQNLSDRVASLNNNMVNNPSDAFAYIRLYALSMTNPWGFNAKRQAWHDFLVNQEALALYNTVISILPVFILIAVLNLKGLYKLMYISDCFYQEVYGVVVALVPDEAARDTFRELKIDKCMDEKLDKIDYIIDSCGCLMSSIVALFTVRPKIIGTVLKRVGDGNNNEGFVIKCKMRDLISLALRVSVVCVVAERWLDVFDAIACVSAFNTACNKWFNMNWDFFIIKKEFGVLDNGYYLLMLARFILFGLLRLKIEWAEEMIKSTGLVIPESRYEYSLLIFLFFCFVNAMYSSISKTSMTIGIEMRKQILIANSPPQLGVYTQEQRANAMRGIHTLGTQCFGFFMVFVVVFIVSLVKC</sequence>
<feature type="compositionally biased region" description="Pro residues" evidence="5">
    <location>
        <begin position="114"/>
        <end position="176"/>
    </location>
</feature>
<name>A0A9W7FFB5_9STRA</name>
<keyword evidence="2 4" id="KW-0863">Zinc-finger</keyword>
<feature type="compositionally biased region" description="Low complexity" evidence="5">
    <location>
        <begin position="285"/>
        <end position="295"/>
    </location>
</feature>
<feature type="region of interest" description="Disordered" evidence="5">
    <location>
        <begin position="92"/>
        <end position="295"/>
    </location>
</feature>
<feature type="compositionally biased region" description="Low complexity" evidence="5">
    <location>
        <begin position="224"/>
        <end position="274"/>
    </location>
</feature>
<evidence type="ECO:0000259" key="7">
    <source>
        <dbReference type="PROSITE" id="PS50089"/>
    </source>
</evidence>
<dbReference type="InterPro" id="IPR001293">
    <property type="entry name" value="Znf_TRAF"/>
</dbReference>
<organism evidence="9 10">
    <name type="scientific">Triparma laevis f. longispina</name>
    <dbReference type="NCBI Taxonomy" id="1714387"/>
    <lineage>
        <taxon>Eukaryota</taxon>
        <taxon>Sar</taxon>
        <taxon>Stramenopiles</taxon>
        <taxon>Ochrophyta</taxon>
        <taxon>Bolidophyceae</taxon>
        <taxon>Parmales</taxon>
        <taxon>Triparmaceae</taxon>
        <taxon>Triparma</taxon>
    </lineage>
</organism>
<feature type="zinc finger region" description="TRAF-type" evidence="4">
    <location>
        <begin position="405"/>
        <end position="442"/>
    </location>
</feature>
<dbReference type="SMART" id="SM00184">
    <property type="entry name" value="RING"/>
    <property type="match status" value="1"/>
</dbReference>
<dbReference type="Proteomes" id="UP001165122">
    <property type="component" value="Unassembled WGS sequence"/>
</dbReference>
<feature type="domain" description="TRAF-type" evidence="8">
    <location>
        <begin position="405"/>
        <end position="442"/>
    </location>
</feature>
<evidence type="ECO:0000256" key="4">
    <source>
        <dbReference type="PROSITE-ProRule" id="PRU00207"/>
    </source>
</evidence>
<keyword evidence="6" id="KW-0472">Membrane</keyword>
<evidence type="ECO:0008006" key="11">
    <source>
        <dbReference type="Google" id="ProtNLM"/>
    </source>
</evidence>
<feature type="transmembrane region" description="Helical" evidence="6">
    <location>
        <begin position="831"/>
        <end position="851"/>
    </location>
</feature>
<dbReference type="PROSITE" id="PS50089">
    <property type="entry name" value="ZF_RING_2"/>
    <property type="match status" value="1"/>
</dbReference>
<dbReference type="Pfam" id="PF02176">
    <property type="entry name" value="zf-TRAF"/>
    <property type="match status" value="1"/>
</dbReference>
<dbReference type="PANTHER" id="PTHR10131:SF94">
    <property type="entry name" value="TNF RECEPTOR-ASSOCIATED FACTOR 4"/>
    <property type="match status" value="1"/>
</dbReference>
<keyword evidence="6" id="KW-0812">Transmembrane</keyword>
<dbReference type="GO" id="GO:0008270">
    <property type="term" value="F:zinc ion binding"/>
    <property type="evidence" value="ECO:0007669"/>
    <property type="project" value="UniProtKB-KW"/>
</dbReference>
<reference evidence="10" key="1">
    <citation type="journal article" date="2023" name="Commun. Biol.">
        <title>Genome analysis of Parmales, the sister group of diatoms, reveals the evolutionary specialization of diatoms from phago-mixotrophs to photoautotrophs.</title>
        <authorList>
            <person name="Ban H."/>
            <person name="Sato S."/>
            <person name="Yoshikawa S."/>
            <person name="Yamada K."/>
            <person name="Nakamura Y."/>
            <person name="Ichinomiya M."/>
            <person name="Sato N."/>
            <person name="Blanc-Mathieu R."/>
            <person name="Endo H."/>
            <person name="Kuwata A."/>
            <person name="Ogata H."/>
        </authorList>
    </citation>
    <scope>NUCLEOTIDE SEQUENCE [LARGE SCALE GENOMIC DNA]</scope>
    <source>
        <strain evidence="10">NIES 3700</strain>
    </source>
</reference>
<proteinExistence type="predicted"/>
<dbReference type="PROSITE" id="PS50145">
    <property type="entry name" value="ZF_TRAF"/>
    <property type="match status" value="1"/>
</dbReference>
<dbReference type="SUPFAM" id="SSF57850">
    <property type="entry name" value="RING/U-box"/>
    <property type="match status" value="1"/>
</dbReference>
<evidence type="ECO:0000256" key="2">
    <source>
        <dbReference type="ARBA" id="ARBA00022771"/>
    </source>
</evidence>
<feature type="compositionally biased region" description="Polar residues" evidence="5">
    <location>
        <begin position="201"/>
        <end position="212"/>
    </location>
</feature>
<feature type="compositionally biased region" description="Low complexity" evidence="5">
    <location>
        <begin position="177"/>
        <end position="200"/>
    </location>
</feature>
<feature type="transmembrane region" description="Helical" evidence="6">
    <location>
        <begin position="771"/>
        <end position="789"/>
    </location>
</feature>
<evidence type="ECO:0000256" key="5">
    <source>
        <dbReference type="SAM" id="MobiDB-lite"/>
    </source>
</evidence>
<evidence type="ECO:0000256" key="3">
    <source>
        <dbReference type="ARBA" id="ARBA00022833"/>
    </source>
</evidence>
<keyword evidence="6" id="KW-1133">Transmembrane helix</keyword>
<dbReference type="OrthoDB" id="161681at2759"/>
<keyword evidence="10" id="KW-1185">Reference proteome</keyword>
<dbReference type="InterPro" id="IPR001841">
    <property type="entry name" value="Znf_RING"/>
</dbReference>
<evidence type="ECO:0000256" key="6">
    <source>
        <dbReference type="SAM" id="Phobius"/>
    </source>
</evidence>
<evidence type="ECO:0000259" key="8">
    <source>
        <dbReference type="PROSITE" id="PS50145"/>
    </source>
</evidence>
<keyword evidence="3 4" id="KW-0862">Zinc</keyword>
<dbReference type="AlphaFoldDB" id="A0A9W7FFB5"/>
<protein>
    <recommendedName>
        <fullName evidence="11">RING-type E3 ubiquitin transferase</fullName>
    </recommendedName>
</protein>
<evidence type="ECO:0000313" key="10">
    <source>
        <dbReference type="Proteomes" id="UP001165122"/>
    </source>
</evidence>
<dbReference type="Pfam" id="PF13639">
    <property type="entry name" value="zf-RING_2"/>
    <property type="match status" value="1"/>
</dbReference>
<dbReference type="Gene3D" id="3.30.40.10">
    <property type="entry name" value="Zinc/RING finger domain, C3HC4 (zinc finger)"/>
    <property type="match status" value="2"/>
</dbReference>
<gene>
    <name evidence="9" type="ORF">TrLO_g10087</name>
</gene>
<accession>A0A9W7FFB5</accession>